<organism evidence="1 2">
    <name type="scientific">Panagrolaimus sp. ES5</name>
    <dbReference type="NCBI Taxonomy" id="591445"/>
    <lineage>
        <taxon>Eukaryota</taxon>
        <taxon>Metazoa</taxon>
        <taxon>Ecdysozoa</taxon>
        <taxon>Nematoda</taxon>
        <taxon>Chromadorea</taxon>
        <taxon>Rhabditida</taxon>
        <taxon>Tylenchina</taxon>
        <taxon>Panagrolaimomorpha</taxon>
        <taxon>Panagrolaimoidea</taxon>
        <taxon>Panagrolaimidae</taxon>
        <taxon>Panagrolaimus</taxon>
    </lineage>
</organism>
<sequence length="192" mass="21736">VCQMASEADIKPDVKDIKLEEEDIKPDVASINFPAIDFSQATSTSIEDTPPLMDFKVKQEIDVEDENENCNPCNETIDLSSDDEPMDVKPCDSTDLFNFLSTMKNEPGYGLQMPVENSFNAFQEVVDLTKDDVKKQVDDYLSRFAVEQDNTDDVITIEDEEYQENVKIEMEEEQMICAASRVVEIETLAPLD</sequence>
<protein>
    <submittedName>
        <fullName evidence="2">Zinc finger protein 639</fullName>
    </submittedName>
</protein>
<reference evidence="2" key="1">
    <citation type="submission" date="2022-11" db="UniProtKB">
        <authorList>
            <consortium name="WormBaseParasite"/>
        </authorList>
    </citation>
    <scope>IDENTIFICATION</scope>
</reference>
<evidence type="ECO:0000313" key="1">
    <source>
        <dbReference type="Proteomes" id="UP000887579"/>
    </source>
</evidence>
<dbReference type="Proteomes" id="UP000887579">
    <property type="component" value="Unplaced"/>
</dbReference>
<dbReference type="WBParaSite" id="ES5_v2.g30000.t1">
    <property type="protein sequence ID" value="ES5_v2.g30000.t1"/>
    <property type="gene ID" value="ES5_v2.g30000"/>
</dbReference>
<accession>A0AC34GJY0</accession>
<name>A0AC34GJY0_9BILA</name>
<proteinExistence type="predicted"/>
<evidence type="ECO:0000313" key="2">
    <source>
        <dbReference type="WBParaSite" id="ES5_v2.g30000.t1"/>
    </source>
</evidence>